<dbReference type="EMBL" id="ML996703">
    <property type="protein sequence ID" value="KAF2397327.1"/>
    <property type="molecule type" value="Genomic_DNA"/>
</dbReference>
<feature type="compositionally biased region" description="Polar residues" evidence="1">
    <location>
        <begin position="1"/>
        <end position="11"/>
    </location>
</feature>
<dbReference type="AlphaFoldDB" id="A0A6G1HNB5"/>
<feature type="region of interest" description="Disordered" evidence="1">
    <location>
        <begin position="133"/>
        <end position="193"/>
    </location>
</feature>
<feature type="compositionally biased region" description="Pro residues" evidence="1">
    <location>
        <begin position="87"/>
        <end position="96"/>
    </location>
</feature>
<feature type="region of interest" description="Disordered" evidence="1">
    <location>
        <begin position="1"/>
        <end position="50"/>
    </location>
</feature>
<evidence type="ECO:0000313" key="3">
    <source>
        <dbReference type="Proteomes" id="UP000799640"/>
    </source>
</evidence>
<sequence>MPPPQKATTDMKNMLPGDFHTHLKRTNTRYRELEEVAPSPRTKARQNAAMYAHHERVMRANKRGAQTILQQRQQEEQQRQRMAQSAPFPPRQAPPRPQREEYMAAQPLPIRGYGKPVCVPPSRVPDTRRCRMEKDLPRRPEKGKRILGLDEPDRRKRPAGPKHVRVLGLNEKDGPKVRFNTNGLPKRKRKRERGVCVVM</sequence>
<feature type="compositionally biased region" description="Basic and acidic residues" evidence="1">
    <location>
        <begin position="133"/>
        <end position="154"/>
    </location>
</feature>
<evidence type="ECO:0000256" key="1">
    <source>
        <dbReference type="SAM" id="MobiDB-lite"/>
    </source>
</evidence>
<organism evidence="2 3">
    <name type="scientific">Trichodelitschia bisporula</name>
    <dbReference type="NCBI Taxonomy" id="703511"/>
    <lineage>
        <taxon>Eukaryota</taxon>
        <taxon>Fungi</taxon>
        <taxon>Dikarya</taxon>
        <taxon>Ascomycota</taxon>
        <taxon>Pezizomycotina</taxon>
        <taxon>Dothideomycetes</taxon>
        <taxon>Dothideomycetes incertae sedis</taxon>
        <taxon>Phaeotrichales</taxon>
        <taxon>Phaeotrichaceae</taxon>
        <taxon>Trichodelitschia</taxon>
    </lineage>
</organism>
<proteinExistence type="predicted"/>
<dbReference type="Proteomes" id="UP000799640">
    <property type="component" value="Unassembled WGS sequence"/>
</dbReference>
<accession>A0A6G1HNB5</accession>
<feature type="compositionally biased region" description="Basic residues" evidence="1">
    <location>
        <begin position="155"/>
        <end position="165"/>
    </location>
</feature>
<feature type="region of interest" description="Disordered" evidence="1">
    <location>
        <begin position="62"/>
        <end position="99"/>
    </location>
</feature>
<keyword evidence="3" id="KW-1185">Reference proteome</keyword>
<protein>
    <submittedName>
        <fullName evidence="2">Uncharacterized protein</fullName>
    </submittedName>
</protein>
<evidence type="ECO:0000313" key="2">
    <source>
        <dbReference type="EMBL" id="KAF2397327.1"/>
    </source>
</evidence>
<reference evidence="2" key="1">
    <citation type="journal article" date="2020" name="Stud. Mycol.">
        <title>101 Dothideomycetes genomes: a test case for predicting lifestyles and emergence of pathogens.</title>
        <authorList>
            <person name="Haridas S."/>
            <person name="Albert R."/>
            <person name="Binder M."/>
            <person name="Bloem J."/>
            <person name="Labutti K."/>
            <person name="Salamov A."/>
            <person name="Andreopoulos B."/>
            <person name="Baker S."/>
            <person name="Barry K."/>
            <person name="Bills G."/>
            <person name="Bluhm B."/>
            <person name="Cannon C."/>
            <person name="Castanera R."/>
            <person name="Culley D."/>
            <person name="Daum C."/>
            <person name="Ezra D."/>
            <person name="Gonzalez J."/>
            <person name="Henrissat B."/>
            <person name="Kuo A."/>
            <person name="Liang C."/>
            <person name="Lipzen A."/>
            <person name="Lutzoni F."/>
            <person name="Magnuson J."/>
            <person name="Mondo S."/>
            <person name="Nolan M."/>
            <person name="Ohm R."/>
            <person name="Pangilinan J."/>
            <person name="Park H.-J."/>
            <person name="Ramirez L."/>
            <person name="Alfaro M."/>
            <person name="Sun H."/>
            <person name="Tritt A."/>
            <person name="Yoshinaga Y."/>
            <person name="Zwiers L.-H."/>
            <person name="Turgeon B."/>
            <person name="Goodwin S."/>
            <person name="Spatafora J."/>
            <person name="Crous P."/>
            <person name="Grigoriev I."/>
        </authorList>
    </citation>
    <scope>NUCLEOTIDE SEQUENCE</scope>
    <source>
        <strain evidence="2">CBS 262.69</strain>
    </source>
</reference>
<name>A0A6G1HNB5_9PEZI</name>
<gene>
    <name evidence="2" type="ORF">EJ06DRAFT_144464</name>
</gene>